<dbReference type="RefSeq" id="XP_002766160.1">
    <property type="nucleotide sequence ID" value="XM_002766114.1"/>
</dbReference>
<feature type="chain" id="PRO_5002955102" evidence="1">
    <location>
        <begin position="21"/>
        <end position="385"/>
    </location>
</feature>
<protein>
    <submittedName>
        <fullName evidence="2">Uncharacterized protein</fullName>
    </submittedName>
</protein>
<dbReference type="EMBL" id="GG686192">
    <property type="protein sequence ID" value="EEQ98877.1"/>
    <property type="molecule type" value="Genomic_DNA"/>
</dbReference>
<dbReference type="GeneID" id="9063088"/>
<proteinExistence type="predicted"/>
<keyword evidence="3" id="KW-1185">Reference proteome</keyword>
<sequence length="385" mass="42949">MLRLQLGVIICWSTLRSSDGVVCPGSDLPCSPVNRSVIPTPSIPVVDDCAPLNPARGRTIRQTLADDTMKDFIWGRAEDVTRCLNNLTITNFDALFTLHNLKYGLAETYAFTDIANGLDDSVEVNTCNFKLHSLDVDIESFIDDRISEYAAALNPMTLEERQRFFSESIPAAPFHFALQRQLSRLNDAHTRYDTPYTDFYFVLPIRFDSRMRDGAQVVTLGFPNLNEMYYPAVYGKPVTAHKEGDVIVEVDGKPVLQWMQDAVSESGPYLGIYQGLLQRLNNHFFVKSVVDRNLLQFQPPTGPLSVTFDDGSTEEINWLGRLSDYTKYTLQLTGAATAFTFGGLADQAMDVASFGGGNVLEYDDISPILNIASHLGYWDTFGESD</sequence>
<evidence type="ECO:0000256" key="1">
    <source>
        <dbReference type="SAM" id="SignalP"/>
    </source>
</evidence>
<dbReference type="AlphaFoldDB" id="C5LWG4"/>
<keyword evidence="1" id="KW-0732">Signal</keyword>
<name>C5LWG4_PERM5</name>
<evidence type="ECO:0000313" key="2">
    <source>
        <dbReference type="EMBL" id="EEQ98877.1"/>
    </source>
</evidence>
<organism evidence="3">
    <name type="scientific">Perkinsus marinus (strain ATCC 50983 / TXsc)</name>
    <dbReference type="NCBI Taxonomy" id="423536"/>
    <lineage>
        <taxon>Eukaryota</taxon>
        <taxon>Sar</taxon>
        <taxon>Alveolata</taxon>
        <taxon>Perkinsozoa</taxon>
        <taxon>Perkinsea</taxon>
        <taxon>Perkinsida</taxon>
        <taxon>Perkinsidae</taxon>
        <taxon>Perkinsus</taxon>
    </lineage>
</organism>
<feature type="signal peptide" evidence="1">
    <location>
        <begin position="1"/>
        <end position="20"/>
    </location>
</feature>
<gene>
    <name evidence="2" type="ORF">Pmar_PMAR012891</name>
</gene>
<accession>C5LWG4</accession>
<reference evidence="2 3" key="1">
    <citation type="submission" date="2008-07" db="EMBL/GenBank/DDBJ databases">
        <authorList>
            <person name="El-Sayed N."/>
            <person name="Caler E."/>
            <person name="Inman J."/>
            <person name="Amedeo P."/>
            <person name="Hass B."/>
            <person name="Wortman J."/>
        </authorList>
    </citation>
    <scope>NUCLEOTIDE SEQUENCE [LARGE SCALE GENOMIC DNA]</scope>
    <source>
        <strain evidence="3">ATCC 50983 / TXsc</strain>
    </source>
</reference>
<dbReference type="Proteomes" id="UP000007800">
    <property type="component" value="Unassembled WGS sequence"/>
</dbReference>
<evidence type="ECO:0000313" key="3">
    <source>
        <dbReference type="Proteomes" id="UP000007800"/>
    </source>
</evidence>
<dbReference type="InParanoid" id="C5LWG4"/>